<name>A0ACB9T1J6_HOLOL</name>
<evidence type="ECO:0000313" key="1">
    <source>
        <dbReference type="EMBL" id="KAI4460643.1"/>
    </source>
</evidence>
<evidence type="ECO:0000313" key="2">
    <source>
        <dbReference type="Proteomes" id="UP001056778"/>
    </source>
</evidence>
<reference evidence="1" key="1">
    <citation type="submission" date="2022-04" db="EMBL/GenBank/DDBJ databases">
        <title>Chromosome-scale genome assembly of Holotrichia oblita Faldermann.</title>
        <authorList>
            <person name="Rongchong L."/>
        </authorList>
    </citation>
    <scope>NUCLEOTIDE SEQUENCE</scope>
    <source>
        <strain evidence="1">81SQS9</strain>
    </source>
</reference>
<proteinExistence type="predicted"/>
<dbReference type="Proteomes" id="UP001056778">
    <property type="component" value="Chromosome 5"/>
</dbReference>
<organism evidence="1 2">
    <name type="scientific">Holotrichia oblita</name>
    <name type="common">Chafer beetle</name>
    <dbReference type="NCBI Taxonomy" id="644536"/>
    <lineage>
        <taxon>Eukaryota</taxon>
        <taxon>Metazoa</taxon>
        <taxon>Ecdysozoa</taxon>
        <taxon>Arthropoda</taxon>
        <taxon>Hexapoda</taxon>
        <taxon>Insecta</taxon>
        <taxon>Pterygota</taxon>
        <taxon>Neoptera</taxon>
        <taxon>Endopterygota</taxon>
        <taxon>Coleoptera</taxon>
        <taxon>Polyphaga</taxon>
        <taxon>Scarabaeiformia</taxon>
        <taxon>Scarabaeidae</taxon>
        <taxon>Melolonthinae</taxon>
        <taxon>Holotrichia</taxon>
    </lineage>
</organism>
<comment type="caution">
    <text evidence="1">The sequence shown here is derived from an EMBL/GenBank/DDBJ whole genome shotgun (WGS) entry which is preliminary data.</text>
</comment>
<protein>
    <submittedName>
        <fullName evidence="1">Cyclic nucleotide-gated cation channel subunit a</fullName>
    </submittedName>
</protein>
<dbReference type="EMBL" id="CM043019">
    <property type="protein sequence ID" value="KAI4460643.1"/>
    <property type="molecule type" value="Genomic_DNA"/>
</dbReference>
<gene>
    <name evidence="1" type="ORF">MML48_5g00002877</name>
</gene>
<keyword evidence="2" id="KW-1185">Reference proteome</keyword>
<sequence length="1625" mass="188486">MTTIEGMDHSVKSREFHISIKASSHESHAVEDDMDDTEVELEQSTWENIVYLPFGQNWNYLIVSTTIFNFGMNCMNIVYKLSEESYVPTVLYYAFETIYLIHTIAQLIHKKAVALRKKRYFHAVSTGILCLNILSLFPFFEIYFLLNVYTWDYRPPVDKTRLKVGVRLLPVFTYCASKKRDVGVQQIVVVVLNQVLLMSLIITILSCAWYQFKDIRDPDRVEGNWVYYLRDYQYQKNNTVHWMIICVHVISSFFAHNSLGPVYGITPTEKIFVLIIIFCGFFLFFMIFFGELTAAYIQSYWHHYEYTARLKKIVYLLNDWRVDREVQKKTIEYYTVFWERRLGMKDMPVAFEMLPISMRKDITMDIFWDCFRHSHIFESTSMAVKRSISMVMKNEFLLPGDYLLKTGQLKTKMVYIVSGVVQVLTDEDNESPVLSFSSGTLLGETCCLRAIVSQANVKCATYCELHTLHMVDLYRVLSNNIEMARYFIHCAATRVEDAKRIREDVTAIRRGLGFDNDDTSIMRLKKQWRLVSSLATGKKYDESMWKKLDKTFNSKFLDLMVLSQEVELKVQAVCLSSKCPPVMDPNSSFRVFCEYIIIGSACIQFVLLPFAVYAHQDEMQVMKSIMERRLVGLDLYTRFVNILDFNWHYNEGAEIHGSNGIFNDGSEKLKTEIINERIASVLRMVPLFDVLGEDLIRCLSMNMRVTILPAGTPLVEHGATVLTVYVILRGYCSMQSHLPGDRERRVVITLKKGDILAPIEMLHRLYSVSSVATITAVEIMQMPYDVFKDILRSHRAEYQFIQKTLQEHLHVYHNLLQKTSCRMPVLKSLKPALGKTDAFEYKLITRKERYGREEYLKPFQEIEWGCVRYLMLRTTVNPKSRAFLCWEITRTTTILVDIVATILSIYILRDHTYYTDIAVTISRAAAAIDIYIRFHCQYYNRNGILVTHPLYTAKYYLHSAFFTDVISALPLTFMQIAEMFGRNNLTRSKGIIRLMTRPIQLYRPFLAISYLESSLHWSKGSILMKIKYTGLLFVMLGIYANIMLMYTCEYYTINSTEVVNCTATNNWLSRSNLTQISQASFMNFAQTIYFTVSIFANTLCGTYKSFTTTETKMLIVIVTSLHMLRIVVLAKFISSTVGGNINLSIYQARMKQFLKFAKEVKMSQDLIKETIAHNEYVWKETQGTSVVDVCNKLNLYLRVKFVCFLYEETLRSTSLFVALSQYSLQRLALNLAEVHFKKDAEIIRCNDVQSNLYIVYKGRVDVIIANVVISTLEIGGIFGCFSRGGLLRQTLTVRAKVHTIVLVIDSREFHKVMMPWENEQARKVIRDIRILCACFHTRCAYVDIDGFKSYTTNTLDSVLIAYTYVINSFTSTGLNNVRPMSLREVLVATLVVTYIQYTIAALASGFVTLIIIEDTILSNYKYNIERLNIYLKSHYLSPAILQNVWAYLLQLWKIQRGEWMPMLIRNAPSYLRQDIMKSLYMTHLENHFLFGKTHKHFLRQLVVHFERCIYFPGNYIVAKGDMDNTMYFIHKGEVGAYDCDESNREIYLHTLGTNMSFGEAQGINQIPFEVSYKALSTVEVLALRRVNWQYLLTWFPASEEELIRRSGEYGLSTGPGLRAEEQVEF</sequence>
<accession>A0ACB9T1J6</accession>